<dbReference type="EMBL" id="MN740245">
    <property type="protein sequence ID" value="QHT95740.1"/>
    <property type="molecule type" value="Genomic_DNA"/>
</dbReference>
<dbReference type="AlphaFoldDB" id="A0A6C0IT23"/>
<dbReference type="Gene3D" id="3.40.220.10">
    <property type="entry name" value="Leucine Aminopeptidase, subunit E, domain 1"/>
    <property type="match status" value="1"/>
</dbReference>
<evidence type="ECO:0000313" key="2">
    <source>
        <dbReference type="EMBL" id="QHT95740.1"/>
    </source>
</evidence>
<sequence length="269" mass="30754">MNNIFTQRVNCWNDTLYISNYLLPLPPSSLKLKYDNNFKYYKKYEKSNIKFFDMDTIDCCLLHSPNALVLNLADDNFPGGSVAMGSGAQEEALFRRTNYCNSLKIETYPIRNNEVIYSPDILVIKASEKDNWKLLDINNLPKISFIACPGIKHPDTIIIDGEPSLKENDVSILKAKIQTIIQTAIKFNHDTIIFGALGCGAWKNPSKHVAKIFKEVLEMYNGTILNFYFAIMSTTDDNYIVRNHTNNKIKNIDIFKSIFTLSDDEFSFS</sequence>
<dbReference type="PANTHER" id="PTHR35596">
    <property type="entry name" value="DUF2263 DOMAIN-CONTAINING PROTEIN"/>
    <property type="match status" value="1"/>
</dbReference>
<dbReference type="PANTHER" id="PTHR35596:SF1">
    <property type="entry name" value="MICROBIAL-TYPE PARG CATALYTIC DOMAIN-CONTAINING PROTEIN"/>
    <property type="match status" value="1"/>
</dbReference>
<organism evidence="2">
    <name type="scientific">viral metagenome</name>
    <dbReference type="NCBI Taxonomy" id="1070528"/>
    <lineage>
        <taxon>unclassified sequences</taxon>
        <taxon>metagenomes</taxon>
        <taxon>organismal metagenomes</taxon>
    </lineage>
</organism>
<dbReference type="InterPro" id="IPR019261">
    <property type="entry name" value="PARG_cat_microbial"/>
</dbReference>
<name>A0A6C0IT23_9ZZZZ</name>
<dbReference type="SUPFAM" id="SSF52949">
    <property type="entry name" value="Macro domain-like"/>
    <property type="match status" value="1"/>
</dbReference>
<reference evidence="2" key="1">
    <citation type="journal article" date="2020" name="Nature">
        <title>Giant virus diversity and host interactions through global metagenomics.</title>
        <authorList>
            <person name="Schulz F."/>
            <person name="Roux S."/>
            <person name="Paez-Espino D."/>
            <person name="Jungbluth S."/>
            <person name="Walsh D.A."/>
            <person name="Denef V.J."/>
            <person name="McMahon K.D."/>
            <person name="Konstantinidis K.T."/>
            <person name="Eloe-Fadrosh E.A."/>
            <person name="Kyrpides N.C."/>
            <person name="Woyke T."/>
        </authorList>
    </citation>
    <scope>NUCLEOTIDE SEQUENCE</scope>
    <source>
        <strain evidence="2">GVMAG-M-3300024301-20</strain>
    </source>
</reference>
<proteinExistence type="predicted"/>
<evidence type="ECO:0000259" key="1">
    <source>
        <dbReference type="Pfam" id="PF10021"/>
    </source>
</evidence>
<protein>
    <recommendedName>
        <fullName evidence="1">Microbial-type PARG catalytic domain-containing protein</fullName>
    </recommendedName>
</protein>
<dbReference type="InterPro" id="IPR012664">
    <property type="entry name" value="CHP02452"/>
</dbReference>
<feature type="domain" description="Microbial-type PARG catalytic" evidence="1">
    <location>
        <begin position="46"/>
        <end position="125"/>
    </location>
</feature>
<accession>A0A6C0IT23</accession>
<dbReference type="NCBIfam" id="TIGR02452">
    <property type="entry name" value="TIGR02452 family protein"/>
    <property type="match status" value="1"/>
</dbReference>
<dbReference type="Pfam" id="PF10021">
    <property type="entry name" value="PARG_cat_microb"/>
    <property type="match status" value="1"/>
</dbReference>
<dbReference type="InterPro" id="IPR043472">
    <property type="entry name" value="Macro_dom-like"/>
</dbReference>